<dbReference type="EMBL" id="QKLU01000003">
    <property type="protein sequence ID" value="PYF75147.1"/>
    <property type="molecule type" value="Genomic_DNA"/>
</dbReference>
<gene>
    <name evidence="1" type="ORF">B0O44_103596</name>
</gene>
<dbReference type="Proteomes" id="UP000248198">
    <property type="component" value="Unassembled WGS sequence"/>
</dbReference>
<protein>
    <submittedName>
        <fullName evidence="1">Uncharacterized protein</fullName>
    </submittedName>
</protein>
<dbReference type="OrthoDB" id="674567at2"/>
<sequence length="168" mass="19536">METSIYLDKFEALAGQLTRELPGQGQLQCKAGMWLNSAVLKIQRTSWLNPSAGVKPFEESIFFSLWISEASLKENRLYYNIHALKLRELSAYVIKSREFAEAFRKAFKAFEKRWPNVRTDFGPLTLMEGWIKIPEKTFEKDVLALARQFLDIEFIINGLLEERRKVKG</sequence>
<evidence type="ECO:0000313" key="1">
    <source>
        <dbReference type="EMBL" id="PYF75147.1"/>
    </source>
</evidence>
<proteinExistence type="predicted"/>
<dbReference type="AlphaFoldDB" id="A0A318UIK7"/>
<comment type="caution">
    <text evidence="1">The sequence shown here is derived from an EMBL/GenBank/DDBJ whole genome shotgun (WGS) entry which is preliminary data.</text>
</comment>
<accession>A0A318UIK7</accession>
<name>A0A318UIK7_9SPHI</name>
<keyword evidence="2" id="KW-1185">Reference proteome</keyword>
<organism evidence="1 2">
    <name type="scientific">Pedobacter nutrimenti</name>
    <dbReference type="NCBI Taxonomy" id="1241337"/>
    <lineage>
        <taxon>Bacteria</taxon>
        <taxon>Pseudomonadati</taxon>
        <taxon>Bacteroidota</taxon>
        <taxon>Sphingobacteriia</taxon>
        <taxon>Sphingobacteriales</taxon>
        <taxon>Sphingobacteriaceae</taxon>
        <taxon>Pedobacter</taxon>
    </lineage>
</organism>
<evidence type="ECO:0000313" key="2">
    <source>
        <dbReference type="Proteomes" id="UP000248198"/>
    </source>
</evidence>
<dbReference type="RefSeq" id="WP_110830235.1">
    <property type="nucleotide sequence ID" value="NZ_QKLU01000003.1"/>
</dbReference>
<reference evidence="1 2" key="1">
    <citation type="submission" date="2018-06" db="EMBL/GenBank/DDBJ databases">
        <title>Genomic Encyclopedia of Archaeal and Bacterial Type Strains, Phase II (KMG-II): from individual species to whole genera.</title>
        <authorList>
            <person name="Goeker M."/>
        </authorList>
    </citation>
    <scope>NUCLEOTIDE SEQUENCE [LARGE SCALE GENOMIC DNA]</scope>
    <source>
        <strain evidence="1 2">DSM 27372</strain>
    </source>
</reference>